<comment type="caution">
    <text evidence="1">The sequence shown here is derived from an EMBL/GenBank/DDBJ whole genome shotgun (WGS) entry which is preliminary data.</text>
</comment>
<dbReference type="InterPro" id="IPR029035">
    <property type="entry name" value="DHS-like_NAD/FAD-binding_dom"/>
</dbReference>
<proteinExistence type="predicted"/>
<name>S6FKB4_LACLL</name>
<sequence length="1060" mass="124539">MKKKYYTQKEFENLVESIAKAVNNFSFLVFIGAGISQSQGYPNWDGYVEKLIHYWQSHIQDFPEAKGKISNKLLKQFDEVLAANISHKRKIDLLYTLLEKTLGNKFEEVKLNFEKYFFKEVEPDYLENKVISELIKLNPIFGTSNYDFEIEKHLSRSKQKRDFRQINNLQEFVRLNDSLHSGDVLHLHGTSDGESNLFVSSSKDYSRQYLREKEDFGKLQEWFTHKSPVVLFLGSSLEEDEIMSLLPQSAINFALMKANSWESDEYRQLYNESFQRNNNTSILWFGDNFESLPEVVDNIVKAVQKILKVPDNIEDWNLLRSVSTPDDTFKKLLEKYSSDIKYLSDIFQTEDKVLAKKILKNVLDVSVAYKNLGGLSTFWNLLNNNIGCLESNDKLKFFEIFQKQKISIHWDTTFEVYEKLSNEKQISRERLEEARKNISEAQDFFRTPFSKDSYLMGYWLSNHLQHYSKYTSIFYDGQNIKISLSKNMLSDISEFISKESSFRYLSFKKIVLDGIVKVIYNSLLNNNLYLEEDFILDNFPEEFLKTRIFQRILVNLDNQNNLDDELIKRLIDNIDFSDSLFGDELNEFIRNHEPEIKNGGKEIQDYYQDAIGELEGGTVHEQSFITIEQISELDEEKILEILLTSESKGFSSRESFLIEKTNQATSELIINILRQENESSEKLEKIICDNGQILMENFEKIFIDVILDDNFDIDLRKACEKIYIENFNLNQFSWEERNLFLELINKEKFDSQLFEILWKIKVNKLKNIFSEDKPEVPEVIEINYFISTELGRYLDTLIRLNRKDKKKHVTIKNITDSVYQTEFREFTQGALSDIEKSIEYDKISINTFRGYSYSITGLSEEDFDKFLTVGKEILSKGLVEDSSKQNFFLLALSKISPNSTLKIDWENINFSWLIYMVLNNEYVFNYEEQWIKEVLLHDNGQYVMQLLNSMSDESSLVNKLHKVYNIFKDTIEKYTGSVKIDSLSIYIKNQKDGKKKSLLIEMLFLLLDNSNIAKSYFMLHTLSEIMNMLDEQQQKKLAGHNNLYKVLTPLEIDSLKRLVD</sequence>
<evidence type="ECO:0000313" key="1">
    <source>
        <dbReference type="EMBL" id="CDG05666.1"/>
    </source>
</evidence>
<dbReference type="EMBL" id="CBLU010000024">
    <property type="protein sequence ID" value="CDG05666.1"/>
    <property type="molecule type" value="Genomic_DNA"/>
</dbReference>
<dbReference type="RefSeq" id="WP_021723210.1">
    <property type="nucleotide sequence ID" value="NZ_CBLU010000024.1"/>
</dbReference>
<organism evidence="1 2">
    <name type="scientific">Lactococcus lactis subsp. lactis A12</name>
    <dbReference type="NCBI Taxonomy" id="1137134"/>
    <lineage>
        <taxon>Bacteria</taxon>
        <taxon>Bacillati</taxon>
        <taxon>Bacillota</taxon>
        <taxon>Bacilli</taxon>
        <taxon>Lactobacillales</taxon>
        <taxon>Streptococcaceae</taxon>
        <taxon>Lactococcus</taxon>
    </lineage>
</organism>
<gene>
    <name evidence="1" type="primary">LMSG_01620</name>
    <name evidence="1" type="ORF">O9U_07455</name>
</gene>
<protein>
    <submittedName>
        <fullName evidence="1">Uncharacterized protein</fullName>
    </submittedName>
</protein>
<evidence type="ECO:0000313" key="2">
    <source>
        <dbReference type="Proteomes" id="UP000015361"/>
    </source>
</evidence>
<dbReference type="SUPFAM" id="SSF52467">
    <property type="entry name" value="DHS-like NAD/FAD-binding domain"/>
    <property type="match status" value="1"/>
</dbReference>
<dbReference type="Pfam" id="PF13289">
    <property type="entry name" value="SIR2_2"/>
    <property type="match status" value="1"/>
</dbReference>
<reference evidence="1 2" key="1">
    <citation type="journal article" date="2013" name="Appl. Environ. Microbiol.">
        <title>The Carbohydrate Metabolism Signature of Lactococcus lactis Strain A12 Reveals Its Sourdough Ecosystem Origin.</title>
        <authorList>
            <person name="Passerini D."/>
            <person name="Coddeville M."/>
            <person name="Le Bourgeois P."/>
            <person name="Loubiere P."/>
            <person name="Ritzenthaler P."/>
            <person name="Fontagne-Faucher C."/>
            <person name="Daveran-Mingot M.L."/>
            <person name="Cocaign-Bousquet M."/>
        </authorList>
    </citation>
    <scope>NUCLEOTIDE SEQUENCE [LARGE SCALE GENOMIC DNA]</scope>
    <source>
        <strain evidence="1 2">A12</strain>
    </source>
</reference>
<dbReference type="AlphaFoldDB" id="S6FKB4"/>
<dbReference type="Proteomes" id="UP000015361">
    <property type="component" value="Unassembled WGS sequence"/>
</dbReference>
<accession>S6FKB4</accession>